<sequence>MLAVIYHVWFRSQDIGDLFLRTRGDGLVDLELWDGRLTRAGNVALRGMFEVEGHGESFGR</sequence>
<keyword evidence="2" id="KW-1185">Reference proteome</keyword>
<evidence type="ECO:0000313" key="2">
    <source>
        <dbReference type="Proteomes" id="UP000199681"/>
    </source>
</evidence>
<reference evidence="1 2" key="1">
    <citation type="submission" date="2016-10" db="EMBL/GenBank/DDBJ databases">
        <authorList>
            <person name="Varghese N."/>
            <person name="Submissions S."/>
        </authorList>
    </citation>
    <scope>NUCLEOTIDE SEQUENCE [LARGE SCALE GENOMIC DNA]</scope>
    <source>
        <strain evidence="1 2">GMCC 1.11211</strain>
    </source>
</reference>
<dbReference type="EMBL" id="FOPW01000010">
    <property type="protein sequence ID" value="SFH65443.1"/>
    <property type="molecule type" value="Genomic_DNA"/>
</dbReference>
<gene>
    <name evidence="1" type="ORF">SAMN05216274_110125</name>
</gene>
<proteinExistence type="predicted"/>
<comment type="caution">
    <text evidence="1">The sequence shown here is derived from an EMBL/GenBank/DDBJ whole genome shotgun (WGS) entry which is preliminary data.</text>
</comment>
<accession>A0ABY1EFB0</accession>
<evidence type="ECO:0000313" key="1">
    <source>
        <dbReference type="EMBL" id="SFH65443.1"/>
    </source>
</evidence>
<name>A0ABY1EFB0_9MICO</name>
<protein>
    <submittedName>
        <fullName evidence="1">Uncharacterized protein</fullName>
    </submittedName>
</protein>
<organism evidence="1 2">
    <name type="scientific">Cryobacterium levicorallinum</name>
    <dbReference type="NCBI Taxonomy" id="995038"/>
    <lineage>
        <taxon>Bacteria</taxon>
        <taxon>Bacillati</taxon>
        <taxon>Actinomycetota</taxon>
        <taxon>Actinomycetes</taxon>
        <taxon>Micrococcales</taxon>
        <taxon>Microbacteriaceae</taxon>
        <taxon>Cryobacterium</taxon>
    </lineage>
</organism>
<dbReference type="Proteomes" id="UP000199681">
    <property type="component" value="Unassembled WGS sequence"/>
</dbReference>